<dbReference type="InterPro" id="IPR009294">
    <property type="entry name" value="Aph-1"/>
</dbReference>
<feature type="transmembrane region" description="Helical" evidence="7">
    <location>
        <begin position="184"/>
        <end position="204"/>
    </location>
</feature>
<dbReference type="GO" id="GO:0016020">
    <property type="term" value="C:membrane"/>
    <property type="evidence" value="ECO:0007669"/>
    <property type="project" value="UniProtKB-SubCell"/>
</dbReference>
<feature type="transmembrane region" description="Helical" evidence="7">
    <location>
        <begin position="154"/>
        <end position="177"/>
    </location>
</feature>
<evidence type="ECO:0000313" key="10">
    <source>
        <dbReference type="Proteomes" id="UP000821866"/>
    </source>
</evidence>
<proteinExistence type="inferred from homology"/>
<evidence type="ECO:0000256" key="1">
    <source>
        <dbReference type="ARBA" id="ARBA00004141"/>
    </source>
</evidence>
<evidence type="ECO:0000313" key="9">
    <source>
        <dbReference type="EMBL" id="KAH7932399.1"/>
    </source>
</evidence>
<keyword evidence="6 7" id="KW-0472">Membrane</keyword>
<keyword evidence="10" id="KW-1185">Reference proteome</keyword>
<evidence type="ECO:0000256" key="7">
    <source>
        <dbReference type="SAM" id="Phobius"/>
    </source>
</evidence>
<gene>
    <name evidence="9" type="ORF">HPB51_029308</name>
</gene>
<accession>A0A9J6CUY0</accession>
<evidence type="ECO:0000256" key="2">
    <source>
        <dbReference type="ARBA" id="ARBA00005577"/>
    </source>
</evidence>
<feature type="domain" description="PiggyBac transposable element-derived protein" evidence="8">
    <location>
        <begin position="276"/>
        <end position="456"/>
    </location>
</feature>
<protein>
    <recommendedName>
        <fullName evidence="8">PiggyBac transposable element-derived protein domain-containing protein</fullName>
    </recommendedName>
</protein>
<keyword evidence="4" id="KW-0914">Notch signaling pathway</keyword>
<sequence>MTARESLGYGLMGFGPALSMFALTIARHPSRVVVLLLSSFSWILPLLLSSLAWFVLSPLGSSLDVVVAIAVLFQEGARLATLQALRKADCSLKLAALAGDAQLARSRAALAYASGLGFGVASGACSLLNPLADIADAGVPPGVVGTAKSIPESFILASALTTAILTALHTLWSVVAFQALCLQSTLLIAFALVAHMFASGATLMNTSGHFGVLLAAIVGLLFLTAAVASQQRTARIFAKCSTPLKFSPVRQPGAHLAAALRSDVRRFSRALDFSLLFFTTGVLQTLCDNTNKYAWMHILDRQTYARRNGSWEEVMPREMLRFIGLILCMGVVDVPWLHMYGRTTGIFSGLLPPNIMKRDRFFVLLAFLSVGDPEDLAAAASDGKTWRASWLLRHINLQSRSLFQPQRNLALDERMVKSKARSGIGQYIRDKVMKFGYKLWVLANSNTGYTINFLCTLENVRYQDPMD</sequence>
<keyword evidence="5 7" id="KW-1133">Transmembrane helix</keyword>
<dbReference type="Pfam" id="PF06105">
    <property type="entry name" value="Aph-1"/>
    <property type="match status" value="1"/>
</dbReference>
<comment type="caution">
    <text evidence="9">The sequence shown here is derived from an EMBL/GenBank/DDBJ whole genome shotgun (WGS) entry which is preliminary data.</text>
</comment>
<organism evidence="9 10">
    <name type="scientific">Rhipicephalus microplus</name>
    <name type="common">Cattle tick</name>
    <name type="synonym">Boophilus microplus</name>
    <dbReference type="NCBI Taxonomy" id="6941"/>
    <lineage>
        <taxon>Eukaryota</taxon>
        <taxon>Metazoa</taxon>
        <taxon>Ecdysozoa</taxon>
        <taxon>Arthropoda</taxon>
        <taxon>Chelicerata</taxon>
        <taxon>Arachnida</taxon>
        <taxon>Acari</taxon>
        <taxon>Parasitiformes</taxon>
        <taxon>Ixodida</taxon>
        <taxon>Ixodoidea</taxon>
        <taxon>Ixodidae</taxon>
        <taxon>Rhipicephalinae</taxon>
        <taxon>Rhipicephalus</taxon>
        <taxon>Boophilus</taxon>
    </lineage>
</organism>
<dbReference type="Pfam" id="PF13843">
    <property type="entry name" value="DDE_Tnp_1_7"/>
    <property type="match status" value="1"/>
</dbReference>
<reference evidence="9" key="2">
    <citation type="submission" date="2021-09" db="EMBL/GenBank/DDBJ databases">
        <authorList>
            <person name="Jia N."/>
            <person name="Wang J."/>
            <person name="Shi W."/>
            <person name="Du L."/>
            <person name="Sun Y."/>
            <person name="Zhan W."/>
            <person name="Jiang J."/>
            <person name="Wang Q."/>
            <person name="Zhang B."/>
            <person name="Ji P."/>
            <person name="Sakyi L.B."/>
            <person name="Cui X."/>
            <person name="Yuan T."/>
            <person name="Jiang B."/>
            <person name="Yang W."/>
            <person name="Lam T.T.-Y."/>
            <person name="Chang Q."/>
            <person name="Ding S."/>
            <person name="Wang X."/>
            <person name="Zhu J."/>
            <person name="Ruan X."/>
            <person name="Zhao L."/>
            <person name="Wei J."/>
            <person name="Que T."/>
            <person name="Du C."/>
            <person name="Cheng J."/>
            <person name="Dai P."/>
            <person name="Han X."/>
            <person name="Huang E."/>
            <person name="Gao Y."/>
            <person name="Liu J."/>
            <person name="Shao H."/>
            <person name="Ye R."/>
            <person name="Li L."/>
            <person name="Wei W."/>
            <person name="Wang X."/>
            <person name="Wang C."/>
            <person name="Huo Q."/>
            <person name="Li W."/>
            <person name="Guo W."/>
            <person name="Chen H."/>
            <person name="Chen S."/>
            <person name="Zhou L."/>
            <person name="Zhou L."/>
            <person name="Ni X."/>
            <person name="Tian J."/>
            <person name="Zhou Y."/>
            <person name="Sheng Y."/>
            <person name="Liu T."/>
            <person name="Pan Y."/>
            <person name="Xia L."/>
            <person name="Li J."/>
            <person name="Zhao F."/>
            <person name="Cao W."/>
        </authorList>
    </citation>
    <scope>NUCLEOTIDE SEQUENCE</scope>
    <source>
        <strain evidence="9">Rmic-2018</strain>
        <tissue evidence="9">Larvae</tissue>
    </source>
</reference>
<dbReference type="AlphaFoldDB" id="A0A9J6CUY0"/>
<dbReference type="VEuPathDB" id="VectorBase:LOC119187334"/>
<dbReference type="PANTHER" id="PTHR12889">
    <property type="entry name" value="GAMMA-SECRETASE SUBUNIT APH-1"/>
    <property type="match status" value="1"/>
</dbReference>
<dbReference type="Proteomes" id="UP000821866">
    <property type="component" value="Unassembled WGS sequence"/>
</dbReference>
<evidence type="ECO:0000256" key="5">
    <source>
        <dbReference type="ARBA" id="ARBA00022989"/>
    </source>
</evidence>
<feature type="transmembrane region" description="Helical" evidence="7">
    <location>
        <begin position="319"/>
        <end position="337"/>
    </location>
</feature>
<evidence type="ECO:0000256" key="3">
    <source>
        <dbReference type="ARBA" id="ARBA00022692"/>
    </source>
</evidence>
<dbReference type="InterPro" id="IPR029526">
    <property type="entry name" value="PGBD"/>
</dbReference>
<dbReference type="GO" id="GO:0016485">
    <property type="term" value="P:protein processing"/>
    <property type="evidence" value="ECO:0007669"/>
    <property type="project" value="InterPro"/>
</dbReference>
<feature type="transmembrane region" description="Helical" evidence="7">
    <location>
        <begin position="6"/>
        <end position="26"/>
    </location>
</feature>
<comment type="subcellular location">
    <subcellularLocation>
        <location evidence="1">Membrane</location>
        <topology evidence="1">Multi-pass membrane protein</topology>
    </subcellularLocation>
</comment>
<comment type="similarity">
    <text evidence="2">Belongs to the APH-1 family.</text>
</comment>
<keyword evidence="3 7" id="KW-0812">Transmembrane</keyword>
<evidence type="ECO:0000256" key="6">
    <source>
        <dbReference type="ARBA" id="ARBA00023136"/>
    </source>
</evidence>
<name>A0A9J6CUY0_RHIMP</name>
<dbReference type="EMBL" id="JABSTU010006724">
    <property type="protein sequence ID" value="KAH7932399.1"/>
    <property type="molecule type" value="Genomic_DNA"/>
</dbReference>
<reference evidence="9" key="1">
    <citation type="journal article" date="2020" name="Cell">
        <title>Large-Scale Comparative Analyses of Tick Genomes Elucidate Their Genetic Diversity and Vector Capacities.</title>
        <authorList>
            <consortium name="Tick Genome and Microbiome Consortium (TIGMIC)"/>
            <person name="Jia N."/>
            <person name="Wang J."/>
            <person name="Shi W."/>
            <person name="Du L."/>
            <person name="Sun Y."/>
            <person name="Zhan W."/>
            <person name="Jiang J.F."/>
            <person name="Wang Q."/>
            <person name="Zhang B."/>
            <person name="Ji P."/>
            <person name="Bell-Sakyi L."/>
            <person name="Cui X.M."/>
            <person name="Yuan T.T."/>
            <person name="Jiang B.G."/>
            <person name="Yang W.F."/>
            <person name="Lam T.T."/>
            <person name="Chang Q.C."/>
            <person name="Ding S.J."/>
            <person name="Wang X.J."/>
            <person name="Zhu J.G."/>
            <person name="Ruan X.D."/>
            <person name="Zhao L."/>
            <person name="Wei J.T."/>
            <person name="Ye R.Z."/>
            <person name="Que T.C."/>
            <person name="Du C.H."/>
            <person name="Zhou Y.H."/>
            <person name="Cheng J.X."/>
            <person name="Dai P.F."/>
            <person name="Guo W.B."/>
            <person name="Han X.H."/>
            <person name="Huang E.J."/>
            <person name="Li L.F."/>
            <person name="Wei W."/>
            <person name="Gao Y.C."/>
            <person name="Liu J.Z."/>
            <person name="Shao H.Z."/>
            <person name="Wang X."/>
            <person name="Wang C.C."/>
            <person name="Yang T.C."/>
            <person name="Huo Q.B."/>
            <person name="Li W."/>
            <person name="Chen H.Y."/>
            <person name="Chen S.E."/>
            <person name="Zhou L.G."/>
            <person name="Ni X.B."/>
            <person name="Tian J.H."/>
            <person name="Sheng Y."/>
            <person name="Liu T."/>
            <person name="Pan Y.S."/>
            <person name="Xia L.Y."/>
            <person name="Li J."/>
            <person name="Zhao F."/>
            <person name="Cao W.C."/>
        </authorList>
    </citation>
    <scope>NUCLEOTIDE SEQUENCE</scope>
    <source>
        <strain evidence="9">Rmic-2018</strain>
    </source>
</reference>
<evidence type="ECO:0000259" key="8">
    <source>
        <dbReference type="Pfam" id="PF13843"/>
    </source>
</evidence>
<evidence type="ECO:0000256" key="4">
    <source>
        <dbReference type="ARBA" id="ARBA00022976"/>
    </source>
</evidence>
<dbReference type="GO" id="GO:0007219">
    <property type="term" value="P:Notch signaling pathway"/>
    <property type="evidence" value="ECO:0007669"/>
    <property type="project" value="UniProtKB-KW"/>
</dbReference>
<feature type="transmembrane region" description="Helical" evidence="7">
    <location>
        <begin position="210"/>
        <end position="229"/>
    </location>
</feature>